<organism evidence="1 2">
    <name type="scientific">Roseivivax halodurans JCM 10272</name>
    <dbReference type="NCBI Taxonomy" id="1449350"/>
    <lineage>
        <taxon>Bacteria</taxon>
        <taxon>Pseudomonadati</taxon>
        <taxon>Pseudomonadota</taxon>
        <taxon>Alphaproteobacteria</taxon>
        <taxon>Rhodobacterales</taxon>
        <taxon>Roseobacteraceae</taxon>
        <taxon>Roseivivax</taxon>
    </lineage>
</organism>
<dbReference type="Gene3D" id="2.120.10.30">
    <property type="entry name" value="TolB, C-terminal domain"/>
    <property type="match status" value="1"/>
</dbReference>
<evidence type="ECO:0008006" key="3">
    <source>
        <dbReference type="Google" id="ProtNLM"/>
    </source>
</evidence>
<evidence type="ECO:0000313" key="1">
    <source>
        <dbReference type="EMBL" id="ETX16258.1"/>
    </source>
</evidence>
<dbReference type="InterPro" id="IPR011042">
    <property type="entry name" value="6-blade_b-propeller_TolB-like"/>
</dbReference>
<dbReference type="RefSeq" id="WP_037258549.1">
    <property type="nucleotide sequence ID" value="NZ_JALZ01000002.1"/>
</dbReference>
<dbReference type="EMBL" id="JALZ01000002">
    <property type="protein sequence ID" value="ETX16258.1"/>
    <property type="molecule type" value="Genomic_DNA"/>
</dbReference>
<dbReference type="Proteomes" id="UP000022447">
    <property type="component" value="Unassembled WGS sequence"/>
</dbReference>
<name>X7EM72_9RHOB</name>
<comment type="caution">
    <text evidence="1">The sequence shown here is derived from an EMBL/GenBank/DDBJ whole genome shotgun (WGS) entry which is preliminary data.</text>
</comment>
<dbReference type="STRING" id="1449350.OCH239_07945"/>
<gene>
    <name evidence="1" type="ORF">OCH239_07945</name>
</gene>
<proteinExistence type="predicted"/>
<dbReference type="AlphaFoldDB" id="X7EM72"/>
<reference evidence="1 2" key="1">
    <citation type="submission" date="2014-01" db="EMBL/GenBank/DDBJ databases">
        <title>Roseivivax halodurans JCM 10272 Genome Sequencing.</title>
        <authorList>
            <person name="Lai Q."/>
            <person name="Li G."/>
            <person name="Shao Z."/>
        </authorList>
    </citation>
    <scope>NUCLEOTIDE SEQUENCE [LARGE SCALE GENOMIC DNA]</scope>
    <source>
        <strain evidence="1 2">JCM 10272</strain>
    </source>
</reference>
<accession>X7EM72</accession>
<protein>
    <recommendedName>
        <fullName evidence="3">SMP-30/gluconolactonase/LRE family protein</fullName>
    </recommendedName>
</protein>
<evidence type="ECO:0000313" key="2">
    <source>
        <dbReference type="Proteomes" id="UP000022447"/>
    </source>
</evidence>
<sequence>MDATKFRSAAARTPRPSVEVFAAYRGDGARPDGACVDAEGCLWQAILAGASWPEGMLDQINAPGGAS</sequence>
<keyword evidence="2" id="KW-1185">Reference proteome</keyword>